<evidence type="ECO:0000259" key="3">
    <source>
        <dbReference type="Pfam" id="PF09811"/>
    </source>
</evidence>
<sequence>MAQHNITPSIDTFSTAVDWDNSLFDDVIDPFQQIAISERAQGQEAGRRAGYLDGRDIGRTKGWEIGLELGYIHAFANNFIDGCRKREQNTKEQTDTNQEERSTSADRGNHRLDRCLTVSRELIDLVNCFPDPDELLAQRTDIAEIDAIELSGRDDSKIAPDTSRVDVTSSLQRIRAKFKLLLVLLRTRTPLDLKRLLNRNHSVEDEKHATDTKGKESTVLPKESDW</sequence>
<accession>A0ABD3P213</accession>
<evidence type="ECO:0000313" key="5">
    <source>
        <dbReference type="Proteomes" id="UP001530400"/>
    </source>
</evidence>
<evidence type="ECO:0000256" key="2">
    <source>
        <dbReference type="SAM" id="MobiDB-lite"/>
    </source>
</evidence>
<comment type="caution">
    <text evidence="4">The sequence shown here is derived from an EMBL/GenBank/DDBJ whole genome shotgun (WGS) entry which is preliminary data.</text>
</comment>
<proteinExistence type="inferred from homology"/>
<dbReference type="PANTHER" id="PTHR28532">
    <property type="entry name" value="GEO13458P1"/>
    <property type="match status" value="1"/>
</dbReference>
<protein>
    <recommendedName>
        <fullName evidence="3">Essential protein Yae1 N-terminal domain-containing protein</fullName>
    </recommendedName>
</protein>
<dbReference type="Proteomes" id="UP001530400">
    <property type="component" value="Unassembled WGS sequence"/>
</dbReference>
<evidence type="ECO:0000313" key="4">
    <source>
        <dbReference type="EMBL" id="KAL3781642.1"/>
    </source>
</evidence>
<name>A0ABD3P213_9STRA</name>
<dbReference type="AlphaFoldDB" id="A0ABD3P213"/>
<dbReference type="EMBL" id="JALLPJ020000836">
    <property type="protein sequence ID" value="KAL3781642.1"/>
    <property type="molecule type" value="Genomic_DNA"/>
</dbReference>
<gene>
    <name evidence="4" type="ORF">ACHAWO_001918</name>
</gene>
<feature type="region of interest" description="Disordered" evidence="2">
    <location>
        <begin position="204"/>
        <end position="226"/>
    </location>
</feature>
<feature type="region of interest" description="Disordered" evidence="2">
    <location>
        <begin position="88"/>
        <end position="107"/>
    </location>
</feature>
<dbReference type="Pfam" id="PF09811">
    <property type="entry name" value="Yae1_N"/>
    <property type="match status" value="1"/>
</dbReference>
<dbReference type="InterPro" id="IPR052436">
    <property type="entry name" value="LTO1_adapter"/>
</dbReference>
<feature type="domain" description="Essential protein Yae1 N-terminal" evidence="3">
    <location>
        <begin position="41"/>
        <end position="76"/>
    </location>
</feature>
<reference evidence="4 5" key="1">
    <citation type="submission" date="2024-10" db="EMBL/GenBank/DDBJ databases">
        <title>Updated reference genomes for cyclostephanoid diatoms.</title>
        <authorList>
            <person name="Roberts W.R."/>
            <person name="Alverson A.J."/>
        </authorList>
    </citation>
    <scope>NUCLEOTIDE SEQUENCE [LARGE SCALE GENOMIC DNA]</scope>
    <source>
        <strain evidence="4 5">AJA010-31</strain>
    </source>
</reference>
<comment type="similarity">
    <text evidence="1">Belongs to the LTO1 family.</text>
</comment>
<evidence type="ECO:0000256" key="1">
    <source>
        <dbReference type="ARBA" id="ARBA00038090"/>
    </source>
</evidence>
<organism evidence="4 5">
    <name type="scientific">Cyclotella atomus</name>
    <dbReference type="NCBI Taxonomy" id="382360"/>
    <lineage>
        <taxon>Eukaryota</taxon>
        <taxon>Sar</taxon>
        <taxon>Stramenopiles</taxon>
        <taxon>Ochrophyta</taxon>
        <taxon>Bacillariophyta</taxon>
        <taxon>Coscinodiscophyceae</taxon>
        <taxon>Thalassiosirophycidae</taxon>
        <taxon>Stephanodiscales</taxon>
        <taxon>Stephanodiscaceae</taxon>
        <taxon>Cyclotella</taxon>
    </lineage>
</organism>
<keyword evidence="5" id="KW-1185">Reference proteome</keyword>
<dbReference type="InterPro" id="IPR019191">
    <property type="entry name" value="Essential_protein_Yae1_N"/>
</dbReference>
<dbReference type="PANTHER" id="PTHR28532:SF1">
    <property type="entry name" value="ORAL CANCER OVEREXPRESSED 1"/>
    <property type="match status" value="1"/>
</dbReference>